<feature type="compositionally biased region" description="Polar residues" evidence="2">
    <location>
        <begin position="1003"/>
        <end position="1029"/>
    </location>
</feature>
<feature type="region of interest" description="Disordered" evidence="2">
    <location>
        <begin position="22"/>
        <end position="67"/>
    </location>
</feature>
<feature type="compositionally biased region" description="Polar residues" evidence="2">
    <location>
        <begin position="543"/>
        <end position="570"/>
    </location>
</feature>
<gene>
    <name evidence="3" type="ORF">BCR34DRAFT_627159</name>
</gene>
<evidence type="ECO:0000256" key="2">
    <source>
        <dbReference type="SAM" id="MobiDB-lite"/>
    </source>
</evidence>
<feature type="compositionally biased region" description="Basic and acidic residues" evidence="2">
    <location>
        <begin position="815"/>
        <end position="824"/>
    </location>
</feature>
<reference evidence="3 4" key="1">
    <citation type="submission" date="2016-07" db="EMBL/GenBank/DDBJ databases">
        <title>Pervasive Adenine N6-methylation of Active Genes in Fungi.</title>
        <authorList>
            <consortium name="DOE Joint Genome Institute"/>
            <person name="Mondo S.J."/>
            <person name="Dannebaum R.O."/>
            <person name="Kuo R.C."/>
            <person name="Labutti K."/>
            <person name="Haridas S."/>
            <person name="Kuo A."/>
            <person name="Salamov A."/>
            <person name="Ahrendt S.R."/>
            <person name="Lipzen A."/>
            <person name="Sullivan W."/>
            <person name="Andreopoulos W.B."/>
            <person name="Clum A."/>
            <person name="Lindquist E."/>
            <person name="Daum C."/>
            <person name="Ramamoorthy G.K."/>
            <person name="Gryganskyi A."/>
            <person name="Culley D."/>
            <person name="Magnuson J.K."/>
            <person name="James T.Y."/>
            <person name="O'Malley M.A."/>
            <person name="Stajich J.E."/>
            <person name="Spatafora J.W."/>
            <person name="Visel A."/>
            <person name="Grigoriev I.V."/>
        </authorList>
    </citation>
    <scope>NUCLEOTIDE SEQUENCE [LARGE SCALE GENOMIC DNA]</scope>
    <source>
        <strain evidence="3 4">CBS 115471</strain>
    </source>
</reference>
<evidence type="ECO:0000256" key="1">
    <source>
        <dbReference type="SAM" id="Coils"/>
    </source>
</evidence>
<feature type="compositionally biased region" description="Polar residues" evidence="2">
    <location>
        <begin position="584"/>
        <end position="599"/>
    </location>
</feature>
<name>A0A1Y1Z1F1_9PLEO</name>
<evidence type="ECO:0000313" key="3">
    <source>
        <dbReference type="EMBL" id="ORY04006.1"/>
    </source>
</evidence>
<feature type="compositionally biased region" description="Basic and acidic residues" evidence="2">
    <location>
        <begin position="676"/>
        <end position="691"/>
    </location>
</feature>
<feature type="coiled-coil region" evidence="1">
    <location>
        <begin position="422"/>
        <end position="449"/>
    </location>
</feature>
<feature type="compositionally biased region" description="Basic and acidic residues" evidence="2">
    <location>
        <begin position="973"/>
        <end position="999"/>
    </location>
</feature>
<feature type="compositionally biased region" description="Pro residues" evidence="2">
    <location>
        <begin position="263"/>
        <end position="273"/>
    </location>
</feature>
<feature type="region of interest" description="Disordered" evidence="2">
    <location>
        <begin position="913"/>
        <end position="1029"/>
    </location>
</feature>
<keyword evidence="1" id="KW-0175">Coiled coil</keyword>
<feature type="compositionally biased region" description="Basic residues" evidence="2">
    <location>
        <begin position="230"/>
        <end position="253"/>
    </location>
</feature>
<organism evidence="3 4">
    <name type="scientific">Clohesyomyces aquaticus</name>
    <dbReference type="NCBI Taxonomy" id="1231657"/>
    <lineage>
        <taxon>Eukaryota</taxon>
        <taxon>Fungi</taxon>
        <taxon>Dikarya</taxon>
        <taxon>Ascomycota</taxon>
        <taxon>Pezizomycotina</taxon>
        <taxon>Dothideomycetes</taxon>
        <taxon>Pleosporomycetidae</taxon>
        <taxon>Pleosporales</taxon>
        <taxon>Lindgomycetaceae</taxon>
        <taxon>Clohesyomyces</taxon>
    </lineage>
</organism>
<feature type="compositionally biased region" description="Pro residues" evidence="2">
    <location>
        <begin position="509"/>
        <end position="525"/>
    </location>
</feature>
<feature type="region of interest" description="Disordered" evidence="2">
    <location>
        <begin position="507"/>
        <end position="874"/>
    </location>
</feature>
<feature type="region of interest" description="Disordered" evidence="2">
    <location>
        <begin position="212"/>
        <end position="355"/>
    </location>
</feature>
<feature type="compositionally biased region" description="Low complexity" evidence="2">
    <location>
        <begin position="762"/>
        <end position="773"/>
    </location>
</feature>
<comment type="caution">
    <text evidence="3">The sequence shown here is derived from an EMBL/GenBank/DDBJ whole genome shotgun (WGS) entry which is preliminary data.</text>
</comment>
<dbReference type="Proteomes" id="UP000193144">
    <property type="component" value="Unassembled WGS sequence"/>
</dbReference>
<feature type="compositionally biased region" description="Basic and acidic residues" evidence="2">
    <location>
        <begin position="35"/>
        <end position="48"/>
    </location>
</feature>
<accession>A0A1Y1Z1F1</accession>
<feature type="compositionally biased region" description="Low complexity" evidence="2">
    <location>
        <begin position="330"/>
        <end position="341"/>
    </location>
</feature>
<feature type="compositionally biased region" description="Basic and acidic residues" evidence="2">
    <location>
        <begin position="937"/>
        <end position="957"/>
    </location>
</feature>
<dbReference type="OrthoDB" id="5396360at2759"/>
<feature type="compositionally biased region" description="Basic residues" evidence="2">
    <location>
        <begin position="924"/>
        <end position="934"/>
    </location>
</feature>
<keyword evidence="4" id="KW-1185">Reference proteome</keyword>
<protein>
    <submittedName>
        <fullName evidence="3">Uncharacterized protein</fullName>
    </submittedName>
</protein>
<feature type="compositionally biased region" description="Low complexity" evidence="2">
    <location>
        <begin position="528"/>
        <end position="542"/>
    </location>
</feature>
<feature type="compositionally biased region" description="Polar residues" evidence="2">
    <location>
        <begin position="637"/>
        <end position="659"/>
    </location>
</feature>
<dbReference type="EMBL" id="MCFA01000140">
    <property type="protein sequence ID" value="ORY04006.1"/>
    <property type="molecule type" value="Genomic_DNA"/>
</dbReference>
<sequence>MAGTRRRSRISDMAAAVFGQRSTVVRASTDAPSADDEHRRGGDVNVDNHDDEEPSRPLSPASRSTTGRCRRCKNDVGEFYNSWHKITGSYYLPALLGSYSSRLQPNGRQKEAAVGTDIEGCIIRPLVCPNCTETLGITAVDAPDSKHAFRGRDFFKLPRIELRCEVSPSKFVVVEPLVDAAPDPLAVVEHNSDSEPSPPAPEARIGDMMEVDSRPPHAAQPPPPPLSGHQQHHHPQAHHQQHHDHHHHYHHHQPLQQVEANRQPPPPPPPPLQSPRTQHGPPQKSPSNPLPSPATKPIQDAPKFMSQPPTPKEASIGLANRTRDLPPGMSHVPSHSHSQSPALEPQRTNGHHYPRSPQEVQLDAIERLQTQISQNSGALSVHGRGLQQVEETVKRQEDGLRREFQGQLHHQNVELRRVDDAVVRLQHEMRGIHELLENLTREVQATREAQAGRPIAPGMAAPSAQDTALELMANQVSIVSQKANEVDTLKITIEIMKSKIQRLEEAALAPPPSQAPAHPFPSPREPPVHSAHSSHAVPSYHATPTSVPHISTPVHPTQRQTAFHSHGTQPPVTPEVSQRPEPPQSQSGWVTVNASTKRSLPNGLDGPHDSLGQPLGSPKRPKLAPIEPRVGLHTHSHTLPQSQSQTNSRESVPQSTLASQPAGFVPYGTQDGPSDDSWRPESQRLDFEHRSPRGRGRGGGPGSRGRPRKSLPSHMDLGTPEWEKEEWQGVTDSQTSPDGYYNHIARSGRGGILRRGSGGGAHASRMSRPPSSSGRAVSLGMQGVTAGPVIGMPQDPYAHTKKTRTKPTRNADGVLIRKDGRPDMRSQSSAANLRKVHARKEEQKSSERSFTPTSLHHSMDVGTETPSPTAFTADGQDLTTSVQKKHNMIMGKMFPGGVDVSRKEHDYARQVFEESQGHTAQPRGQHHLHHHHQAAHSPHEIKQTHHNGDVDMDRTEDHADDEGQSPSGQSDNSGRESQYHDAHTHEEERTQAESKEKVVADTPPQNEQPAVDSSATMSSATVGAVPTQA</sequence>
<dbReference type="AlphaFoldDB" id="A0A1Y1Z1F1"/>
<proteinExistence type="predicted"/>
<evidence type="ECO:0000313" key="4">
    <source>
        <dbReference type="Proteomes" id="UP000193144"/>
    </source>
</evidence>
<feature type="compositionally biased region" description="Gly residues" evidence="2">
    <location>
        <begin position="748"/>
        <end position="761"/>
    </location>
</feature>